<accession>A0A2N9GTU6</accession>
<reference evidence="2" key="1">
    <citation type="submission" date="2018-02" db="EMBL/GenBank/DDBJ databases">
        <authorList>
            <person name="Cohen D.B."/>
            <person name="Kent A.D."/>
        </authorList>
    </citation>
    <scope>NUCLEOTIDE SEQUENCE</scope>
</reference>
<dbReference type="EMBL" id="OIVN01002342">
    <property type="protein sequence ID" value="SPD02829.1"/>
    <property type="molecule type" value="Genomic_DNA"/>
</dbReference>
<sequence>MSLEIEWAGLLFGLWAWLMVVAISFMFLLPWITGPGEFRALKQFLRLWAWSAVDRKNRPLHLTPRARASRDVRCGVNFPINSQTEKRGAVMLEYDLVDYAKSYDLLMNEVYHNNAHDPSVWEFKNALMDLQSVRDGLEEATLCIDTSISRVAELVKECRENTGVVSTIKHITDEVAAESVDDVTADFDDEVAADVACDVTADFVDEVAWTSREKFVVYGSITNRSVVVRLEIFLVFATASSGAPMAYVVEGVSLFGAIPRLSIIAASGFIIPASHITSDPLSIAGFPVIGEIFMPKEVPYIQGVVWEARVIPYTRQKMMLIGDIGNLTRGGSTPTLSALLEVNGPFVSFGDVPSDCAISAAANTRHGICCQIQVGARFWTHVIPLGSVLAAMDKSDLGRMAPPRLGWRRETSPHMSTVLRTMKFWSAASFHRRWQAFDGTVDYELGSYVLAPKCGRAME</sequence>
<dbReference type="AlphaFoldDB" id="A0A2N9GTU6"/>
<feature type="transmembrane region" description="Helical" evidence="1">
    <location>
        <begin position="12"/>
        <end position="32"/>
    </location>
</feature>
<protein>
    <submittedName>
        <fullName evidence="2">Uncharacterized protein</fullName>
    </submittedName>
</protein>
<keyword evidence="1" id="KW-0812">Transmembrane</keyword>
<proteinExistence type="predicted"/>
<gene>
    <name evidence="2" type="ORF">FSB_LOCUS30711</name>
</gene>
<keyword evidence="1" id="KW-0472">Membrane</keyword>
<organism evidence="2">
    <name type="scientific">Fagus sylvatica</name>
    <name type="common">Beechnut</name>
    <dbReference type="NCBI Taxonomy" id="28930"/>
    <lineage>
        <taxon>Eukaryota</taxon>
        <taxon>Viridiplantae</taxon>
        <taxon>Streptophyta</taxon>
        <taxon>Embryophyta</taxon>
        <taxon>Tracheophyta</taxon>
        <taxon>Spermatophyta</taxon>
        <taxon>Magnoliopsida</taxon>
        <taxon>eudicotyledons</taxon>
        <taxon>Gunneridae</taxon>
        <taxon>Pentapetalae</taxon>
        <taxon>rosids</taxon>
        <taxon>fabids</taxon>
        <taxon>Fagales</taxon>
        <taxon>Fagaceae</taxon>
        <taxon>Fagus</taxon>
    </lineage>
</organism>
<evidence type="ECO:0000313" key="2">
    <source>
        <dbReference type="EMBL" id="SPD02829.1"/>
    </source>
</evidence>
<keyword evidence="1" id="KW-1133">Transmembrane helix</keyword>
<evidence type="ECO:0000256" key="1">
    <source>
        <dbReference type="SAM" id="Phobius"/>
    </source>
</evidence>
<name>A0A2N9GTU6_FAGSY</name>